<evidence type="ECO:0000313" key="4">
    <source>
        <dbReference type="EMBL" id="ARF19073.1"/>
    </source>
</evidence>
<reference evidence="4" key="1">
    <citation type="submission" date="2016-08" db="EMBL/GenBank/DDBJ databases">
        <title>The coexistence of KPC-2-, SHV-11- and TEM-1- Encoding Plasmids Harboring Class 1 Integrons in Extensive Drug Resistance Escherichia Coli Sequence Type 1642.</title>
        <authorList>
            <person name="Jeong S."/>
            <person name="Yoon E.-J."/>
            <person name="Kim J.O."/>
            <person name="Bae I.K."/>
            <person name="Lee W."/>
            <person name="Lee H."/>
            <person name="Jeong S.H."/>
            <person name="Lee K."/>
        </authorList>
    </citation>
    <scope>NUCLEOTIDE SEQUENCE</scope>
    <source>
        <strain evidence="4">EcU443</strain>
        <plasmid evidence="4">pECSE_01</plasmid>
    </source>
</reference>
<dbReference type="InterPro" id="IPR047976">
    <property type="entry name" value="Anti_VapB2-like"/>
</dbReference>
<dbReference type="InterPro" id="IPR051734">
    <property type="entry name" value="VapB_TA_antitoxins"/>
</dbReference>
<dbReference type="InterPro" id="IPR037914">
    <property type="entry name" value="SpoVT-AbrB_sf"/>
</dbReference>
<dbReference type="PANTHER" id="PTHR37550">
    <property type="entry name" value="ANTITOXIN VAPB1"/>
    <property type="match status" value="1"/>
</dbReference>
<dbReference type="Gene3D" id="2.10.260.10">
    <property type="match status" value="1"/>
</dbReference>
<comment type="similarity">
    <text evidence="1">Belongs to the VapB family.</text>
</comment>
<dbReference type="SUPFAM" id="SSF89447">
    <property type="entry name" value="AbrB/MazE/MraZ-like"/>
    <property type="match status" value="1"/>
</dbReference>
<dbReference type="EMBL" id="KX683283">
    <property type="protein sequence ID" value="ARF19073.1"/>
    <property type="molecule type" value="Genomic_DNA"/>
</dbReference>
<dbReference type="Pfam" id="PF04014">
    <property type="entry name" value="MazE_antitoxin"/>
    <property type="match status" value="1"/>
</dbReference>
<dbReference type="InterPro" id="IPR007159">
    <property type="entry name" value="SpoVT-AbrB_dom"/>
</dbReference>
<evidence type="ECO:0000256" key="1">
    <source>
        <dbReference type="ARBA" id="ARBA00007924"/>
    </source>
</evidence>
<dbReference type="SMART" id="SM00966">
    <property type="entry name" value="SpoVT_AbrB"/>
    <property type="match status" value="1"/>
</dbReference>
<proteinExistence type="inferred from homology"/>
<geneLocation type="plasmid" evidence="4">
    <name>pECSE_01</name>
</geneLocation>
<keyword evidence="4" id="KW-0614">Plasmid</keyword>
<dbReference type="NCBIfam" id="NF040493">
    <property type="entry name" value="TA_anti_VapB"/>
    <property type="match status" value="1"/>
</dbReference>
<dbReference type="PANTHER" id="PTHR37550:SF3">
    <property type="entry name" value="ANTITOXIN VAPB1"/>
    <property type="match status" value="1"/>
</dbReference>
<name>A0A1W5T7W1_ECOLX</name>
<organism evidence="4">
    <name type="scientific">Escherichia coli</name>
    <dbReference type="NCBI Taxonomy" id="562"/>
    <lineage>
        <taxon>Bacteria</taxon>
        <taxon>Pseudomonadati</taxon>
        <taxon>Pseudomonadota</taxon>
        <taxon>Gammaproteobacteria</taxon>
        <taxon>Enterobacterales</taxon>
        <taxon>Enterobacteriaceae</taxon>
        <taxon>Escherichia</taxon>
    </lineage>
</organism>
<evidence type="ECO:0000256" key="2">
    <source>
        <dbReference type="PROSITE-ProRule" id="PRU01076"/>
    </source>
</evidence>
<dbReference type="AlphaFoldDB" id="A0A1W5T7W1"/>
<feature type="domain" description="SpoVT-AbrB" evidence="3">
    <location>
        <begin position="43"/>
        <end position="84"/>
    </location>
</feature>
<accession>A0A1W5T7W1</accession>
<sequence>MLNLYICLTSAYTKHMHTPGAMNIIPDMHHISTLTRERIMRTVSIFKNGNNRAIRLPRDLDFEGVSELEIVREGDSIILRPVRPTWGSFLELEKADPDFMTEREDVVSDEGRVNL</sequence>
<keyword evidence="2" id="KW-0238">DNA-binding</keyword>
<protein>
    <submittedName>
        <fullName evidence="4">Antitoxin VapB</fullName>
    </submittedName>
</protein>
<dbReference type="PROSITE" id="PS51740">
    <property type="entry name" value="SPOVT_ABRB"/>
    <property type="match status" value="1"/>
</dbReference>
<evidence type="ECO:0000259" key="3">
    <source>
        <dbReference type="PROSITE" id="PS51740"/>
    </source>
</evidence>
<dbReference type="GO" id="GO:0003677">
    <property type="term" value="F:DNA binding"/>
    <property type="evidence" value="ECO:0007669"/>
    <property type="project" value="UniProtKB-UniRule"/>
</dbReference>